<keyword evidence="3" id="KW-1185">Reference proteome</keyword>
<reference evidence="2 3" key="1">
    <citation type="submission" date="2017-08" db="EMBL/GenBank/DDBJ databases">
        <title>Acidophilic green algal genome provides insights into adaptation to an acidic environment.</title>
        <authorList>
            <person name="Hirooka S."/>
            <person name="Hirose Y."/>
            <person name="Kanesaki Y."/>
            <person name="Higuchi S."/>
            <person name="Fujiwara T."/>
            <person name="Onuma R."/>
            <person name="Era A."/>
            <person name="Ohbayashi R."/>
            <person name="Uzuka A."/>
            <person name="Nozaki H."/>
            <person name="Yoshikawa H."/>
            <person name="Miyagishima S.Y."/>
        </authorList>
    </citation>
    <scope>NUCLEOTIDE SEQUENCE [LARGE SCALE GENOMIC DNA]</scope>
    <source>
        <strain evidence="2 3">NIES-2499</strain>
    </source>
</reference>
<accession>A0A250XMQ6</accession>
<dbReference type="InterPro" id="IPR036869">
    <property type="entry name" value="J_dom_sf"/>
</dbReference>
<evidence type="ECO:0000313" key="3">
    <source>
        <dbReference type="Proteomes" id="UP000232323"/>
    </source>
</evidence>
<dbReference type="PROSITE" id="PS50076">
    <property type="entry name" value="DNAJ_2"/>
    <property type="match status" value="1"/>
</dbReference>
<dbReference type="SUPFAM" id="SSF46565">
    <property type="entry name" value="Chaperone J-domain"/>
    <property type="match status" value="1"/>
</dbReference>
<dbReference type="InterPro" id="IPR001623">
    <property type="entry name" value="DnaJ_domain"/>
</dbReference>
<comment type="caution">
    <text evidence="2">The sequence shown here is derived from an EMBL/GenBank/DDBJ whole genome shotgun (WGS) entry which is preliminary data.</text>
</comment>
<gene>
    <name evidence="2" type="ORF">CEUSTIGMA_g11780.t1</name>
</gene>
<name>A0A250XMQ6_9CHLO</name>
<organism evidence="2 3">
    <name type="scientific">Chlamydomonas eustigma</name>
    <dbReference type="NCBI Taxonomy" id="1157962"/>
    <lineage>
        <taxon>Eukaryota</taxon>
        <taxon>Viridiplantae</taxon>
        <taxon>Chlorophyta</taxon>
        <taxon>core chlorophytes</taxon>
        <taxon>Chlorophyceae</taxon>
        <taxon>CS clade</taxon>
        <taxon>Chlamydomonadales</taxon>
        <taxon>Chlamydomonadaceae</taxon>
        <taxon>Chlamydomonas</taxon>
    </lineage>
</organism>
<dbReference type="Pfam" id="PF00226">
    <property type="entry name" value="DnaJ"/>
    <property type="match status" value="1"/>
</dbReference>
<sequence>MIEFRETKEMNLSNQKELHGKWRSLPLELPQETKQALLLLGLTDTHELSYPHIKKAFQEHAKMHHPDKPGGSPDHFMEIRAAYKHLMETHKTGLSHNSVGSDGPGLVRGC</sequence>
<dbReference type="EMBL" id="BEGY01000123">
    <property type="protein sequence ID" value="GAX84358.1"/>
    <property type="molecule type" value="Genomic_DNA"/>
</dbReference>
<dbReference type="AlphaFoldDB" id="A0A250XMQ6"/>
<proteinExistence type="predicted"/>
<dbReference type="OrthoDB" id="426937at2759"/>
<protein>
    <recommendedName>
        <fullName evidence="1">J domain-containing protein</fullName>
    </recommendedName>
</protein>
<dbReference type="CDD" id="cd06257">
    <property type="entry name" value="DnaJ"/>
    <property type="match status" value="1"/>
</dbReference>
<feature type="domain" description="J" evidence="1">
    <location>
        <begin position="35"/>
        <end position="100"/>
    </location>
</feature>
<evidence type="ECO:0000259" key="1">
    <source>
        <dbReference type="PROSITE" id="PS50076"/>
    </source>
</evidence>
<dbReference type="Gene3D" id="1.10.287.110">
    <property type="entry name" value="DnaJ domain"/>
    <property type="match status" value="1"/>
</dbReference>
<dbReference type="Proteomes" id="UP000232323">
    <property type="component" value="Unassembled WGS sequence"/>
</dbReference>
<dbReference type="SMART" id="SM00271">
    <property type="entry name" value="DnaJ"/>
    <property type="match status" value="1"/>
</dbReference>
<evidence type="ECO:0000313" key="2">
    <source>
        <dbReference type="EMBL" id="GAX84358.1"/>
    </source>
</evidence>